<keyword evidence="2" id="KW-1185">Reference proteome</keyword>
<sequence>MFAAVFSTMFQVIVPISIPVIAGALLRRFTQLDVKPLLTLYLYFLSPAIIFDTLSKASISSSDIYQTLGFCLLNLLLLWACAQLLSRALKLPQPETAGLTLMSTFTNSVNYGLPLVLLAFGQAGLDHASVYVITQMVIVNTVGIYFAARSHFSFRNALVSIFRLPAIYAAALAILLRTTGLHLPEGVDKGITMVAGAYSPVVLAILGAQMVRVAGVKLEPHANKTFLAGMAVRLLLSPLIAAAGLWVLRVEGTLFSVLLVLASMPAAVNATVLAERYGAAPQIVSKCILWTTLASFLVLPILLALAPG</sequence>
<dbReference type="EMBL" id="JBJURJ010000008">
    <property type="protein sequence ID" value="MFM9329509.1"/>
    <property type="molecule type" value="Genomic_DNA"/>
</dbReference>
<accession>A0ACC7NXJ7</accession>
<comment type="caution">
    <text evidence="1">The sequence shown here is derived from an EMBL/GenBank/DDBJ whole genome shotgun (WGS) entry which is preliminary data.</text>
</comment>
<evidence type="ECO:0000313" key="1">
    <source>
        <dbReference type="EMBL" id="MFM9329509.1"/>
    </source>
</evidence>
<name>A0ACC7NXJ7_9BACL</name>
<organism evidence="1 2">
    <name type="scientific">Paenibacillus mesotrionivorans</name>
    <dbReference type="NCBI Taxonomy" id="3160968"/>
    <lineage>
        <taxon>Bacteria</taxon>
        <taxon>Bacillati</taxon>
        <taxon>Bacillota</taxon>
        <taxon>Bacilli</taxon>
        <taxon>Bacillales</taxon>
        <taxon>Paenibacillaceae</taxon>
        <taxon>Paenibacillus</taxon>
    </lineage>
</organism>
<proteinExistence type="predicted"/>
<protein>
    <submittedName>
        <fullName evidence="1">AEC family transporter</fullName>
    </submittedName>
</protein>
<reference evidence="1" key="1">
    <citation type="submission" date="2024-12" db="EMBL/GenBank/DDBJ databases">
        <authorList>
            <person name="Wu N."/>
        </authorList>
    </citation>
    <scope>NUCLEOTIDE SEQUENCE</scope>
    <source>
        <strain evidence="1">P15</strain>
    </source>
</reference>
<gene>
    <name evidence="1" type="ORF">ACI1P1_14545</name>
</gene>
<evidence type="ECO:0000313" key="2">
    <source>
        <dbReference type="Proteomes" id="UP001631969"/>
    </source>
</evidence>
<dbReference type="Proteomes" id="UP001631969">
    <property type="component" value="Unassembled WGS sequence"/>
</dbReference>